<feature type="compositionally biased region" description="Basic residues" evidence="1">
    <location>
        <begin position="43"/>
        <end position="57"/>
    </location>
</feature>
<dbReference type="Proteomes" id="UP000727407">
    <property type="component" value="Unassembled WGS sequence"/>
</dbReference>
<evidence type="ECO:0000256" key="1">
    <source>
        <dbReference type="SAM" id="MobiDB-lite"/>
    </source>
</evidence>
<dbReference type="GO" id="GO:0003746">
    <property type="term" value="F:translation elongation factor activity"/>
    <property type="evidence" value="ECO:0007669"/>
    <property type="project" value="UniProtKB-KW"/>
</dbReference>
<name>A0A8J4UH99_CLAMG</name>
<gene>
    <name evidence="2" type="primary">groL</name>
    <name evidence="2" type="ORF">DAT39_001856</name>
</gene>
<dbReference type="AlphaFoldDB" id="A0A8J4UH99"/>
<protein>
    <submittedName>
        <fullName evidence="2">Elongation factor 2</fullName>
    </submittedName>
</protein>
<feature type="region of interest" description="Disordered" evidence="1">
    <location>
        <begin position="39"/>
        <end position="61"/>
    </location>
</feature>
<reference evidence="2" key="1">
    <citation type="submission" date="2020-07" db="EMBL/GenBank/DDBJ databases">
        <title>Clarias magur genome sequencing, assembly and annotation.</title>
        <authorList>
            <person name="Kushwaha B."/>
            <person name="Kumar R."/>
            <person name="Das P."/>
            <person name="Joshi C.G."/>
            <person name="Kumar D."/>
            <person name="Nagpure N.S."/>
            <person name="Pandey M."/>
            <person name="Agarwal S."/>
            <person name="Srivastava S."/>
            <person name="Singh M."/>
            <person name="Sahoo L."/>
            <person name="Jayasankar P."/>
            <person name="Meher P.K."/>
            <person name="Koringa P.G."/>
            <person name="Iquebal M.A."/>
            <person name="Das S.P."/>
            <person name="Bit A."/>
            <person name="Patnaik S."/>
            <person name="Patel N."/>
            <person name="Shah T.M."/>
            <person name="Hinsu A."/>
            <person name="Jena J.K."/>
        </authorList>
    </citation>
    <scope>NUCLEOTIDE SEQUENCE</scope>
    <source>
        <strain evidence="2">CIFAMagur01</strain>
        <tissue evidence="2">Testis</tissue>
    </source>
</reference>
<evidence type="ECO:0000313" key="3">
    <source>
        <dbReference type="Proteomes" id="UP000727407"/>
    </source>
</evidence>
<organism evidence="2 3">
    <name type="scientific">Clarias magur</name>
    <name type="common">Asian catfish</name>
    <name type="synonym">Macropteronotus magur</name>
    <dbReference type="NCBI Taxonomy" id="1594786"/>
    <lineage>
        <taxon>Eukaryota</taxon>
        <taxon>Metazoa</taxon>
        <taxon>Chordata</taxon>
        <taxon>Craniata</taxon>
        <taxon>Vertebrata</taxon>
        <taxon>Euteleostomi</taxon>
        <taxon>Actinopterygii</taxon>
        <taxon>Neopterygii</taxon>
        <taxon>Teleostei</taxon>
        <taxon>Ostariophysi</taxon>
        <taxon>Siluriformes</taxon>
        <taxon>Clariidae</taxon>
        <taxon>Clarias</taxon>
    </lineage>
</organism>
<keyword evidence="2" id="KW-0251">Elongation factor</keyword>
<keyword evidence="3" id="KW-1185">Reference proteome</keyword>
<comment type="caution">
    <text evidence="2">The sequence shown here is derived from an EMBL/GenBank/DDBJ whole genome shotgun (WGS) entry which is preliminary data.</text>
</comment>
<proteinExistence type="predicted"/>
<dbReference type="EMBL" id="QNUK01000013">
    <property type="protein sequence ID" value="KAF5908378.1"/>
    <property type="molecule type" value="Genomic_DNA"/>
</dbReference>
<accession>A0A8J4UH99</accession>
<evidence type="ECO:0000313" key="2">
    <source>
        <dbReference type="EMBL" id="KAF5908378.1"/>
    </source>
</evidence>
<sequence length="95" mass="10704">MIGGGVEEAAQRRRHGETVVVAGWQKAFRKGQVQNISAGERTRGHRRGIMMGKKRSRSQGLGNEVHLLSRHIACGSRRKFFGHSCALIYYLHYVN</sequence>
<keyword evidence="2" id="KW-0648">Protein biosynthesis</keyword>